<evidence type="ECO:0000313" key="1">
    <source>
        <dbReference type="EMBL" id="KXS97046.1"/>
    </source>
</evidence>
<dbReference type="AlphaFoldDB" id="A0A139H3J9"/>
<dbReference type="EMBL" id="LFZN01000155">
    <property type="protein sequence ID" value="KXS97046.1"/>
    <property type="molecule type" value="Genomic_DNA"/>
</dbReference>
<proteinExistence type="predicted"/>
<accession>A0A139H3J9</accession>
<protein>
    <submittedName>
        <fullName evidence="1">Uncharacterized protein</fullName>
    </submittedName>
</protein>
<keyword evidence="2" id="KW-1185">Reference proteome</keyword>
<dbReference type="Proteomes" id="UP000070133">
    <property type="component" value="Unassembled WGS sequence"/>
</dbReference>
<comment type="caution">
    <text evidence="1">The sequence shown here is derived from an EMBL/GenBank/DDBJ whole genome shotgun (WGS) entry which is preliminary data.</text>
</comment>
<organism evidence="1 2">
    <name type="scientific">Pseudocercospora eumusae</name>
    <dbReference type="NCBI Taxonomy" id="321146"/>
    <lineage>
        <taxon>Eukaryota</taxon>
        <taxon>Fungi</taxon>
        <taxon>Dikarya</taxon>
        <taxon>Ascomycota</taxon>
        <taxon>Pezizomycotina</taxon>
        <taxon>Dothideomycetes</taxon>
        <taxon>Dothideomycetidae</taxon>
        <taxon>Mycosphaerellales</taxon>
        <taxon>Mycosphaerellaceae</taxon>
        <taxon>Pseudocercospora</taxon>
    </lineage>
</organism>
<evidence type="ECO:0000313" key="2">
    <source>
        <dbReference type="Proteomes" id="UP000070133"/>
    </source>
</evidence>
<sequence>MRAADLDRITKPVITVVHKGHSCRDHLWYKFSRVHSTRLWLLEIVYSSDPAGMPDFREYGPGAKSLIGEISTLLNASWTKDMEFAKKMVREIRPDCLASAIWNAALFFRTYRHISCGVAWKWCGDREVES</sequence>
<gene>
    <name evidence="1" type="ORF">AC578_2864</name>
</gene>
<name>A0A139H3J9_9PEZI</name>
<reference evidence="1 2" key="1">
    <citation type="submission" date="2015-07" db="EMBL/GenBank/DDBJ databases">
        <title>Comparative genomics of the Sigatoka disease complex on banana suggests a link between parallel evolutionary changes in Pseudocercospora fijiensis and Pseudocercospora eumusae and increased virulence on the banana host.</title>
        <authorList>
            <person name="Chang T.-C."/>
            <person name="Salvucci A."/>
            <person name="Crous P.W."/>
            <person name="Stergiopoulos I."/>
        </authorList>
    </citation>
    <scope>NUCLEOTIDE SEQUENCE [LARGE SCALE GENOMIC DNA]</scope>
    <source>
        <strain evidence="1 2">CBS 114824</strain>
    </source>
</reference>